<proteinExistence type="inferred from homology"/>
<name>A0A2P5YIQ2_GOSBA</name>
<dbReference type="Proteomes" id="UP000239757">
    <property type="component" value="Unassembled WGS sequence"/>
</dbReference>
<dbReference type="EC" id="2.4.1.13" evidence="2"/>
<evidence type="ECO:0000259" key="6">
    <source>
        <dbReference type="Pfam" id="PF24861"/>
    </source>
</evidence>
<evidence type="ECO:0000313" key="7">
    <source>
        <dbReference type="EMBL" id="PPS15472.1"/>
    </source>
</evidence>
<protein>
    <recommendedName>
        <fullName evidence="2">sucrose synthase</fullName>
        <ecNumber evidence="2">2.4.1.13</ecNumber>
    </recommendedName>
</protein>
<dbReference type="GO" id="GO:0016157">
    <property type="term" value="F:sucrose synthase activity"/>
    <property type="evidence" value="ECO:0007669"/>
    <property type="project" value="UniProtKB-EC"/>
</dbReference>
<dbReference type="AlphaFoldDB" id="A0A2P5YIQ2"/>
<evidence type="ECO:0000256" key="5">
    <source>
        <dbReference type="ARBA" id="ARBA00049030"/>
    </source>
</evidence>
<organism evidence="7 8">
    <name type="scientific">Gossypium barbadense</name>
    <name type="common">Sea Island cotton</name>
    <name type="synonym">Hibiscus barbadensis</name>
    <dbReference type="NCBI Taxonomy" id="3634"/>
    <lineage>
        <taxon>Eukaryota</taxon>
        <taxon>Viridiplantae</taxon>
        <taxon>Streptophyta</taxon>
        <taxon>Embryophyta</taxon>
        <taxon>Tracheophyta</taxon>
        <taxon>Spermatophyta</taxon>
        <taxon>Magnoliopsida</taxon>
        <taxon>eudicotyledons</taxon>
        <taxon>Gunneridae</taxon>
        <taxon>Pentapetalae</taxon>
        <taxon>rosids</taxon>
        <taxon>malvids</taxon>
        <taxon>Malvales</taxon>
        <taxon>Malvaceae</taxon>
        <taxon>Malvoideae</taxon>
        <taxon>Gossypium</taxon>
    </lineage>
</organism>
<keyword evidence="4" id="KW-0808">Transferase</keyword>
<evidence type="ECO:0000256" key="1">
    <source>
        <dbReference type="ARBA" id="ARBA00005894"/>
    </source>
</evidence>
<dbReference type="EMBL" id="KZ663152">
    <property type="protein sequence ID" value="PPS15472.1"/>
    <property type="molecule type" value="Genomic_DNA"/>
</dbReference>
<accession>A0A2P5YIQ2</accession>
<reference evidence="7 8" key="1">
    <citation type="submission" date="2015-01" db="EMBL/GenBank/DDBJ databases">
        <title>Genome of allotetraploid Gossypium barbadense reveals genomic plasticity and fiber elongation in cotton evolution.</title>
        <authorList>
            <person name="Chen X."/>
            <person name="Liu X."/>
            <person name="Zhao B."/>
            <person name="Zheng H."/>
            <person name="Hu Y."/>
            <person name="Lu G."/>
            <person name="Yang C."/>
            <person name="Chen J."/>
            <person name="Shan C."/>
            <person name="Zhang L."/>
            <person name="Zhou Y."/>
            <person name="Wang L."/>
            <person name="Guo W."/>
            <person name="Bai Y."/>
            <person name="Ruan J."/>
            <person name="Shangguan X."/>
            <person name="Mao Y."/>
            <person name="Jiang J."/>
            <person name="Zhu Y."/>
            <person name="Lei J."/>
            <person name="Kang H."/>
            <person name="Chen S."/>
            <person name="He X."/>
            <person name="Wang R."/>
            <person name="Wang Y."/>
            <person name="Chen J."/>
            <person name="Wang L."/>
            <person name="Yu S."/>
            <person name="Wang B."/>
            <person name="Wei J."/>
            <person name="Song S."/>
            <person name="Lu X."/>
            <person name="Gao Z."/>
            <person name="Gu W."/>
            <person name="Deng X."/>
            <person name="Ma D."/>
            <person name="Wang S."/>
            <person name="Liang W."/>
            <person name="Fang L."/>
            <person name="Cai C."/>
            <person name="Zhu X."/>
            <person name="Zhou B."/>
            <person name="Zhang Y."/>
            <person name="Chen Z."/>
            <person name="Xu S."/>
            <person name="Zhu R."/>
            <person name="Wang S."/>
            <person name="Zhang T."/>
            <person name="Zhao G."/>
        </authorList>
    </citation>
    <scope>NUCLEOTIDE SEQUENCE [LARGE SCALE GENOMIC DNA]</scope>
    <source>
        <strain evidence="8">cv. Xinhai21</strain>
        <tissue evidence="7">Leaf</tissue>
    </source>
</reference>
<dbReference type="Pfam" id="PF24861">
    <property type="entry name" value="SUS_N"/>
    <property type="match status" value="1"/>
</dbReference>
<evidence type="ECO:0000256" key="2">
    <source>
        <dbReference type="ARBA" id="ARBA00012540"/>
    </source>
</evidence>
<dbReference type="PANTHER" id="PTHR45839">
    <property type="match status" value="1"/>
</dbReference>
<dbReference type="PANTHER" id="PTHR45839:SF30">
    <property type="entry name" value="SUCROSE SYNTHASE"/>
    <property type="match status" value="1"/>
</dbReference>
<keyword evidence="3" id="KW-0328">Glycosyltransferase</keyword>
<dbReference type="OrthoDB" id="1721603at2759"/>
<evidence type="ECO:0000313" key="8">
    <source>
        <dbReference type="Proteomes" id="UP000239757"/>
    </source>
</evidence>
<sequence>MKSCRIILFKEVVERVITCVHSLRERLNETLLAHRNEILALHSRIEGKGKGILQHHQIILEFEAILKENRKKLADGAFFGVLKASQKAIVLPPWVALAVRPRPGVWQ</sequence>
<evidence type="ECO:0000256" key="3">
    <source>
        <dbReference type="ARBA" id="ARBA00022676"/>
    </source>
</evidence>
<comment type="catalytic activity">
    <reaction evidence="5">
        <text>an NDP-alpha-D-glucose + D-fructose = a ribonucleoside 5'-diphosphate + sucrose + H(+)</text>
        <dbReference type="Rhea" id="RHEA:16241"/>
        <dbReference type="ChEBI" id="CHEBI:15378"/>
        <dbReference type="ChEBI" id="CHEBI:17992"/>
        <dbReference type="ChEBI" id="CHEBI:37721"/>
        <dbReference type="ChEBI" id="CHEBI:57930"/>
        <dbReference type="ChEBI" id="CHEBI:76533"/>
        <dbReference type="EC" id="2.4.1.13"/>
    </reaction>
</comment>
<dbReference type="InterPro" id="IPR012820">
    <property type="entry name" value="Sucrose_synthase_pln/cyn"/>
</dbReference>
<dbReference type="Gene3D" id="3.10.450.330">
    <property type="match status" value="1"/>
</dbReference>
<dbReference type="GO" id="GO:0005985">
    <property type="term" value="P:sucrose metabolic process"/>
    <property type="evidence" value="ECO:0007669"/>
    <property type="project" value="InterPro"/>
</dbReference>
<evidence type="ECO:0000256" key="4">
    <source>
        <dbReference type="ARBA" id="ARBA00022679"/>
    </source>
</evidence>
<feature type="domain" description="Sucrose synthase N-terminal" evidence="6">
    <location>
        <begin position="21"/>
        <end position="107"/>
    </location>
</feature>
<gene>
    <name evidence="7" type="ORF">GOBAR_AA05111</name>
</gene>
<comment type="similarity">
    <text evidence="1">Belongs to the glycosyltransferase 1 family. Plant sucrose synthase subfamily.</text>
</comment>
<dbReference type="InterPro" id="IPR056735">
    <property type="entry name" value="SUS_N"/>
</dbReference>